<evidence type="ECO:0000313" key="2">
    <source>
        <dbReference type="EMBL" id="KAK3941633.1"/>
    </source>
</evidence>
<name>A0AAN6NCB8_9PEZI</name>
<dbReference type="AlphaFoldDB" id="A0AAN6NCB8"/>
<dbReference type="EMBL" id="MU853781">
    <property type="protein sequence ID" value="KAK3941633.1"/>
    <property type="molecule type" value="Genomic_DNA"/>
</dbReference>
<organism evidence="2 3">
    <name type="scientific">Diplogelasinospora grovesii</name>
    <dbReference type="NCBI Taxonomy" id="303347"/>
    <lineage>
        <taxon>Eukaryota</taxon>
        <taxon>Fungi</taxon>
        <taxon>Dikarya</taxon>
        <taxon>Ascomycota</taxon>
        <taxon>Pezizomycotina</taxon>
        <taxon>Sordariomycetes</taxon>
        <taxon>Sordariomycetidae</taxon>
        <taxon>Sordariales</taxon>
        <taxon>Diplogelasinosporaceae</taxon>
        <taxon>Diplogelasinospora</taxon>
    </lineage>
</organism>
<accession>A0AAN6NCB8</accession>
<sequence>MGVASSFCCCFTSTPLRLITEQKSLSLSLSFYRIFFFICSLDWSPGCFCFFCSDSKGTGHCNGKGRPFFTRRGVLVFRGHFFFIHSWSLIASFLFLSNLSMFRVVRRGEKKYPGEREVTLQREVGVGG</sequence>
<comment type="caution">
    <text evidence="2">The sequence shown here is derived from an EMBL/GenBank/DDBJ whole genome shotgun (WGS) entry which is preliminary data.</text>
</comment>
<evidence type="ECO:0000313" key="3">
    <source>
        <dbReference type="Proteomes" id="UP001303473"/>
    </source>
</evidence>
<proteinExistence type="predicted"/>
<feature type="transmembrane region" description="Helical" evidence="1">
    <location>
        <begin position="74"/>
        <end position="96"/>
    </location>
</feature>
<keyword evidence="1" id="KW-1133">Transmembrane helix</keyword>
<evidence type="ECO:0000256" key="1">
    <source>
        <dbReference type="SAM" id="Phobius"/>
    </source>
</evidence>
<protein>
    <submittedName>
        <fullName evidence="2">Uncharacterized protein</fullName>
    </submittedName>
</protein>
<keyword evidence="1" id="KW-0812">Transmembrane</keyword>
<dbReference type="Proteomes" id="UP001303473">
    <property type="component" value="Unassembled WGS sequence"/>
</dbReference>
<gene>
    <name evidence="2" type="ORF">QBC46DRAFT_98111</name>
</gene>
<keyword evidence="3" id="KW-1185">Reference proteome</keyword>
<keyword evidence="1" id="KW-0472">Membrane</keyword>
<feature type="transmembrane region" description="Helical" evidence="1">
    <location>
        <begin position="34"/>
        <end position="53"/>
    </location>
</feature>
<reference evidence="3" key="1">
    <citation type="journal article" date="2023" name="Mol. Phylogenet. Evol.">
        <title>Genome-scale phylogeny and comparative genomics of the fungal order Sordariales.</title>
        <authorList>
            <person name="Hensen N."/>
            <person name="Bonometti L."/>
            <person name="Westerberg I."/>
            <person name="Brannstrom I.O."/>
            <person name="Guillou S."/>
            <person name="Cros-Aarteil S."/>
            <person name="Calhoun S."/>
            <person name="Haridas S."/>
            <person name="Kuo A."/>
            <person name="Mondo S."/>
            <person name="Pangilinan J."/>
            <person name="Riley R."/>
            <person name="LaButti K."/>
            <person name="Andreopoulos B."/>
            <person name="Lipzen A."/>
            <person name="Chen C."/>
            <person name="Yan M."/>
            <person name="Daum C."/>
            <person name="Ng V."/>
            <person name="Clum A."/>
            <person name="Steindorff A."/>
            <person name="Ohm R.A."/>
            <person name="Martin F."/>
            <person name="Silar P."/>
            <person name="Natvig D.O."/>
            <person name="Lalanne C."/>
            <person name="Gautier V."/>
            <person name="Ament-Velasquez S.L."/>
            <person name="Kruys A."/>
            <person name="Hutchinson M.I."/>
            <person name="Powell A.J."/>
            <person name="Barry K."/>
            <person name="Miller A.N."/>
            <person name="Grigoriev I.V."/>
            <person name="Debuchy R."/>
            <person name="Gladieux P."/>
            <person name="Hiltunen Thoren M."/>
            <person name="Johannesson H."/>
        </authorList>
    </citation>
    <scope>NUCLEOTIDE SEQUENCE [LARGE SCALE GENOMIC DNA]</scope>
    <source>
        <strain evidence="3">CBS 340.73</strain>
    </source>
</reference>